<feature type="region of interest" description="Disordered" evidence="6">
    <location>
        <begin position="80"/>
        <end position="101"/>
    </location>
</feature>
<dbReference type="GO" id="GO:0044781">
    <property type="term" value="P:bacterial-type flagellum organization"/>
    <property type="evidence" value="ECO:0007669"/>
    <property type="project" value="UniProtKB-UniRule"/>
</dbReference>
<name>A0A1H4N458_9MICO</name>
<evidence type="ECO:0000313" key="7">
    <source>
        <dbReference type="EMBL" id="SEB89638.1"/>
    </source>
</evidence>
<keyword evidence="7" id="KW-0969">Cilium</keyword>
<accession>A0A1H4N458</accession>
<keyword evidence="4 5" id="KW-0472">Membrane</keyword>
<keyword evidence="7" id="KW-0282">Flagellum</keyword>
<evidence type="ECO:0000256" key="2">
    <source>
        <dbReference type="ARBA" id="ARBA00022692"/>
    </source>
</evidence>
<evidence type="ECO:0000256" key="3">
    <source>
        <dbReference type="ARBA" id="ARBA00022989"/>
    </source>
</evidence>
<dbReference type="STRING" id="640635.SAMN04489806_2067"/>
<keyword evidence="8" id="KW-1185">Reference proteome</keyword>
<keyword evidence="2 5" id="KW-0812">Transmembrane</keyword>
<organism evidence="7 8">
    <name type="scientific">Paramicrobacterium humi</name>
    <dbReference type="NCBI Taxonomy" id="640635"/>
    <lineage>
        <taxon>Bacteria</taxon>
        <taxon>Bacillati</taxon>
        <taxon>Actinomycetota</taxon>
        <taxon>Actinomycetes</taxon>
        <taxon>Micrococcales</taxon>
        <taxon>Microbacteriaceae</taxon>
        <taxon>Paramicrobacterium</taxon>
    </lineage>
</organism>
<dbReference type="RefSeq" id="WP_176980811.1">
    <property type="nucleotide sequence ID" value="NZ_FNRY01000001.1"/>
</dbReference>
<comment type="subcellular location">
    <subcellularLocation>
        <location evidence="5">Cell membrane</location>
    </subcellularLocation>
    <subcellularLocation>
        <location evidence="5">Bacterial flagellum basal body</location>
    </subcellularLocation>
</comment>
<feature type="transmembrane region" description="Helical" evidence="5">
    <location>
        <begin position="6"/>
        <end position="24"/>
    </location>
</feature>
<evidence type="ECO:0000256" key="1">
    <source>
        <dbReference type="ARBA" id="ARBA00022475"/>
    </source>
</evidence>
<keyword evidence="5" id="KW-0975">Bacterial flagellum</keyword>
<keyword evidence="1 5" id="KW-1003">Cell membrane</keyword>
<dbReference type="NCBIfam" id="TIGR03500">
    <property type="entry name" value="FliO_TIGR"/>
    <property type="match status" value="1"/>
</dbReference>
<evidence type="ECO:0000256" key="4">
    <source>
        <dbReference type="ARBA" id="ARBA00023136"/>
    </source>
</evidence>
<evidence type="ECO:0000256" key="6">
    <source>
        <dbReference type="SAM" id="MobiDB-lite"/>
    </source>
</evidence>
<dbReference type="Pfam" id="PF04347">
    <property type="entry name" value="FliO"/>
    <property type="match status" value="1"/>
</dbReference>
<reference evidence="7 8" key="1">
    <citation type="submission" date="2016-10" db="EMBL/GenBank/DDBJ databases">
        <authorList>
            <person name="de Groot N.N."/>
        </authorList>
    </citation>
    <scope>NUCLEOTIDE SEQUENCE [LARGE SCALE GENOMIC DNA]</scope>
    <source>
        <strain evidence="7 8">DSM 21799</strain>
    </source>
</reference>
<dbReference type="InterPro" id="IPR022781">
    <property type="entry name" value="Flagellar_biosynth_FliO"/>
</dbReference>
<dbReference type="GO" id="GO:0005886">
    <property type="term" value="C:plasma membrane"/>
    <property type="evidence" value="ECO:0007669"/>
    <property type="project" value="UniProtKB-SubCell"/>
</dbReference>
<evidence type="ECO:0000313" key="8">
    <source>
        <dbReference type="Proteomes" id="UP000199183"/>
    </source>
</evidence>
<keyword evidence="3 5" id="KW-1133">Transmembrane helix</keyword>
<feature type="region of interest" description="Disordered" evidence="6">
    <location>
        <begin position="126"/>
        <end position="147"/>
    </location>
</feature>
<evidence type="ECO:0000256" key="5">
    <source>
        <dbReference type="RuleBase" id="RU362064"/>
    </source>
</evidence>
<dbReference type="AlphaFoldDB" id="A0A1H4N458"/>
<keyword evidence="7" id="KW-0966">Cell projection</keyword>
<protein>
    <recommendedName>
        <fullName evidence="5">Flagellar protein</fullName>
    </recommendedName>
</protein>
<comment type="similarity">
    <text evidence="5">Belongs to the FliO/MopB family.</text>
</comment>
<proteinExistence type="inferred from homology"/>
<gene>
    <name evidence="7" type="ORF">SAMN04489806_2067</name>
</gene>
<dbReference type="Proteomes" id="UP000199183">
    <property type="component" value="Unassembled WGS sequence"/>
</dbReference>
<dbReference type="GO" id="GO:0009425">
    <property type="term" value="C:bacterial-type flagellum basal body"/>
    <property type="evidence" value="ECO:0007669"/>
    <property type="project" value="UniProtKB-SubCell"/>
</dbReference>
<sequence>MDGLLLTLRVIVSLAAVLGVLWYLQRKLSRGRGRAKKSEAITVLGRQGLGQKAQLVVVQVDDTRYVLGVTEKGVSLIDSSAAARPRPTAVEPRAQREAEGTVTEFDRVLAASGTDTAVPVDSVEPLRRPRNHARAAKSSPLAGSILSPETWRQTAEVIRHGR</sequence>
<dbReference type="EMBL" id="FNRY01000001">
    <property type="protein sequence ID" value="SEB89638.1"/>
    <property type="molecule type" value="Genomic_DNA"/>
</dbReference>